<accession>A0A6F8PUK6</accession>
<evidence type="ECO:0008006" key="3">
    <source>
        <dbReference type="Google" id="ProtNLM"/>
    </source>
</evidence>
<dbReference type="RefSeq" id="WP_173271853.1">
    <property type="nucleotide sequence ID" value="NZ_AP021889.1"/>
</dbReference>
<evidence type="ECO:0000313" key="1">
    <source>
        <dbReference type="EMBL" id="BBP45805.1"/>
    </source>
</evidence>
<dbReference type="AlphaFoldDB" id="A0A6F8PUK6"/>
<proteinExistence type="predicted"/>
<dbReference type="EMBL" id="AP021889">
    <property type="protein sequence ID" value="BBP45805.1"/>
    <property type="molecule type" value="Genomic_DNA"/>
</dbReference>
<dbReference type="InterPro" id="IPR025294">
    <property type="entry name" value="DUF4156"/>
</dbReference>
<sequence>MLKGTFIIGHHLGRWMLFLTFLGVSGCSLVQPQDGAEQVRLVTLSEVYSCNKLGRVHTTVVAKLGFIERSQDSVIKDSVVLAKNEAVRLKGNRIIAVTEPIQGKMEFDVYVCSIGQ</sequence>
<organism evidence="1 2">
    <name type="scientific">Thiosulfatimonas sediminis</name>
    <dbReference type="NCBI Taxonomy" id="2675054"/>
    <lineage>
        <taxon>Bacteria</taxon>
        <taxon>Pseudomonadati</taxon>
        <taxon>Pseudomonadota</taxon>
        <taxon>Gammaproteobacteria</taxon>
        <taxon>Thiotrichales</taxon>
        <taxon>Piscirickettsiaceae</taxon>
        <taxon>Thiosulfatimonas</taxon>
    </lineage>
</organism>
<evidence type="ECO:0000313" key="2">
    <source>
        <dbReference type="Proteomes" id="UP000501726"/>
    </source>
</evidence>
<gene>
    <name evidence="1" type="ORF">THMIRHAS_11780</name>
</gene>
<name>A0A6F8PUK6_9GAMM</name>
<dbReference type="KEGG" id="tse:THMIRHAS_11780"/>
<dbReference type="Proteomes" id="UP000501726">
    <property type="component" value="Chromosome"/>
</dbReference>
<reference evidence="2" key="1">
    <citation type="submission" date="2019-11" db="EMBL/GenBank/DDBJ databases">
        <title>Isolation and characterization of two novel species in the genus Thiomicrorhabdus.</title>
        <authorList>
            <person name="Mochizuki J."/>
            <person name="Kojima H."/>
            <person name="Fukui M."/>
        </authorList>
    </citation>
    <scope>NUCLEOTIDE SEQUENCE [LARGE SCALE GENOMIC DNA]</scope>
    <source>
        <strain evidence="2">aks77</strain>
    </source>
</reference>
<dbReference type="PROSITE" id="PS51257">
    <property type="entry name" value="PROKAR_LIPOPROTEIN"/>
    <property type="match status" value="1"/>
</dbReference>
<dbReference type="Pfam" id="PF13698">
    <property type="entry name" value="DUF4156"/>
    <property type="match status" value="1"/>
</dbReference>
<protein>
    <recommendedName>
        <fullName evidence="3">Lipoprotein</fullName>
    </recommendedName>
</protein>
<keyword evidence="2" id="KW-1185">Reference proteome</keyword>